<organism evidence="8 12">
    <name type="scientific">Rotaria magnacalcarata</name>
    <dbReference type="NCBI Taxonomy" id="392030"/>
    <lineage>
        <taxon>Eukaryota</taxon>
        <taxon>Metazoa</taxon>
        <taxon>Spiralia</taxon>
        <taxon>Gnathifera</taxon>
        <taxon>Rotifera</taxon>
        <taxon>Eurotatoria</taxon>
        <taxon>Bdelloidea</taxon>
        <taxon>Philodinida</taxon>
        <taxon>Philodinidae</taxon>
        <taxon>Rotaria</taxon>
    </lineage>
</organism>
<evidence type="ECO:0000313" key="11">
    <source>
        <dbReference type="EMBL" id="CAF4820193.1"/>
    </source>
</evidence>
<keyword evidence="2" id="KW-0519">Myristate</keyword>
<dbReference type="Gene3D" id="1.10.238.10">
    <property type="entry name" value="EF-hand"/>
    <property type="match status" value="1"/>
</dbReference>
<dbReference type="AlphaFoldDB" id="A0A816CQX0"/>
<evidence type="ECO:0000256" key="4">
    <source>
        <dbReference type="ARBA" id="ARBA00022737"/>
    </source>
</evidence>
<proteinExistence type="inferred from homology"/>
<keyword evidence="3" id="KW-0479">Metal-binding</keyword>
<evidence type="ECO:0000313" key="10">
    <source>
        <dbReference type="EMBL" id="CAF4065264.1"/>
    </source>
</evidence>
<evidence type="ECO:0000313" key="8">
    <source>
        <dbReference type="EMBL" id="CAF1625025.1"/>
    </source>
</evidence>
<feature type="domain" description="EF-hand" evidence="7">
    <location>
        <begin position="145"/>
        <end position="180"/>
    </location>
</feature>
<dbReference type="PROSITE" id="PS50222">
    <property type="entry name" value="EF_HAND_2"/>
    <property type="match status" value="2"/>
</dbReference>
<dbReference type="FunFam" id="1.10.238.10:FF:000009">
    <property type="entry name" value="Visinin-like protein 1"/>
    <property type="match status" value="1"/>
</dbReference>
<protein>
    <recommendedName>
        <fullName evidence="7">EF-hand domain-containing protein</fullName>
    </recommendedName>
</protein>
<dbReference type="CDD" id="cd00051">
    <property type="entry name" value="EFh"/>
    <property type="match status" value="2"/>
</dbReference>
<dbReference type="Pfam" id="PF13499">
    <property type="entry name" value="EF-hand_7"/>
    <property type="match status" value="1"/>
</dbReference>
<dbReference type="InterPro" id="IPR011992">
    <property type="entry name" value="EF-hand-dom_pair"/>
</dbReference>
<dbReference type="EMBL" id="CAJNRE010010346">
    <property type="protein sequence ID" value="CAF2089921.1"/>
    <property type="molecule type" value="Genomic_DNA"/>
</dbReference>
<gene>
    <name evidence="11" type="ORF">GIL414_LOCUS47979</name>
    <name evidence="8" type="ORF">KQP761_LOCUS25194</name>
    <name evidence="9" type="ORF">MBJ925_LOCUS20147</name>
    <name evidence="10" type="ORF">SMN809_LOCUS15427</name>
</gene>
<evidence type="ECO:0000259" key="7">
    <source>
        <dbReference type="PROSITE" id="PS50222"/>
    </source>
</evidence>
<dbReference type="Proteomes" id="UP000663834">
    <property type="component" value="Unassembled WGS sequence"/>
</dbReference>
<dbReference type="PRINTS" id="PR00450">
    <property type="entry name" value="RECOVERIN"/>
</dbReference>
<evidence type="ECO:0000256" key="1">
    <source>
        <dbReference type="ARBA" id="ARBA00006049"/>
    </source>
</evidence>
<dbReference type="OrthoDB" id="191686at2759"/>
<keyword evidence="6" id="KW-0449">Lipoprotein</keyword>
<sequence>MGNKSPGKLRQADLDYFRDMNTFNDVEIQEWYKFFHKDCPNGHLPCDEFKKLYSQFFPSGDSSAFATHVFRCFGADRNQRISFRGFLTALSITSKGNLDDKLDWAFRLYDTKGDGFITKDEMLEIITAIYQMVGSAMKMPDDESTSEKRIDKIFISFDTDYDGKLTREKFIRGAKSDPSIMRLLQRDAT</sequence>
<accession>A0A816CQX0</accession>
<evidence type="ECO:0000313" key="9">
    <source>
        <dbReference type="EMBL" id="CAF2089921.1"/>
    </source>
</evidence>
<dbReference type="SMART" id="SM00054">
    <property type="entry name" value="EFh"/>
    <property type="match status" value="3"/>
</dbReference>
<dbReference type="InterPro" id="IPR002048">
    <property type="entry name" value="EF_hand_dom"/>
</dbReference>
<reference evidence="8" key="1">
    <citation type="submission" date="2021-02" db="EMBL/GenBank/DDBJ databases">
        <authorList>
            <person name="Nowell W R."/>
        </authorList>
    </citation>
    <scope>NUCLEOTIDE SEQUENCE</scope>
</reference>
<comment type="similarity">
    <text evidence="1">Belongs to the recoverin family.</text>
</comment>
<evidence type="ECO:0000256" key="3">
    <source>
        <dbReference type="ARBA" id="ARBA00022723"/>
    </source>
</evidence>
<dbReference type="PANTHER" id="PTHR23055">
    <property type="entry name" value="CALCIUM BINDING PROTEINS"/>
    <property type="match status" value="1"/>
</dbReference>
<dbReference type="Proteomes" id="UP000663824">
    <property type="component" value="Unassembled WGS sequence"/>
</dbReference>
<dbReference type="Proteomes" id="UP000681720">
    <property type="component" value="Unassembled WGS sequence"/>
</dbReference>
<dbReference type="Proteomes" id="UP000676336">
    <property type="component" value="Unassembled WGS sequence"/>
</dbReference>
<dbReference type="SUPFAM" id="SSF47473">
    <property type="entry name" value="EF-hand"/>
    <property type="match status" value="1"/>
</dbReference>
<dbReference type="PANTHER" id="PTHR23055:SF178">
    <property type="entry name" value="NEUROCALCIN HOMOLOG"/>
    <property type="match status" value="1"/>
</dbReference>
<keyword evidence="4" id="KW-0677">Repeat</keyword>
<evidence type="ECO:0000256" key="6">
    <source>
        <dbReference type="ARBA" id="ARBA00023288"/>
    </source>
</evidence>
<evidence type="ECO:0000256" key="5">
    <source>
        <dbReference type="ARBA" id="ARBA00022837"/>
    </source>
</evidence>
<dbReference type="InterPro" id="IPR028846">
    <property type="entry name" value="Recoverin"/>
</dbReference>
<feature type="domain" description="EF-hand" evidence="7">
    <location>
        <begin position="97"/>
        <end position="132"/>
    </location>
</feature>
<dbReference type="EMBL" id="CAJOBJ010154507">
    <property type="protein sequence ID" value="CAF4820193.1"/>
    <property type="molecule type" value="Genomic_DNA"/>
</dbReference>
<evidence type="ECO:0000313" key="12">
    <source>
        <dbReference type="Proteomes" id="UP000663834"/>
    </source>
</evidence>
<dbReference type="GO" id="GO:0005509">
    <property type="term" value="F:calcium ion binding"/>
    <property type="evidence" value="ECO:0007669"/>
    <property type="project" value="InterPro"/>
</dbReference>
<evidence type="ECO:0000256" key="2">
    <source>
        <dbReference type="ARBA" id="ARBA00022707"/>
    </source>
</evidence>
<keyword evidence="5" id="KW-0106">Calcium</keyword>
<name>A0A816CQX0_9BILA</name>
<dbReference type="EMBL" id="CAJOBI010006628">
    <property type="protein sequence ID" value="CAF4065264.1"/>
    <property type="molecule type" value="Genomic_DNA"/>
</dbReference>
<comment type="caution">
    <text evidence="8">The sequence shown here is derived from an EMBL/GenBank/DDBJ whole genome shotgun (WGS) entry which is preliminary data.</text>
</comment>
<dbReference type="EMBL" id="CAJNOW010013854">
    <property type="protein sequence ID" value="CAF1625025.1"/>
    <property type="molecule type" value="Genomic_DNA"/>
</dbReference>